<evidence type="ECO:0000313" key="3">
    <source>
        <dbReference type="EMBL" id="XAU15300.1"/>
    </source>
</evidence>
<proteinExistence type="predicted"/>
<feature type="chain" id="PRO_5046567790" evidence="2">
    <location>
        <begin position="24"/>
        <end position="132"/>
    </location>
</feature>
<gene>
    <name evidence="3" type="ORF">WCY31_01055</name>
</gene>
<keyword evidence="4" id="KW-1185">Reference proteome</keyword>
<dbReference type="RefSeq" id="WP_345972826.1">
    <property type="nucleotide sequence ID" value="NZ_CP147920.1"/>
</dbReference>
<dbReference type="EMBL" id="CP147920">
    <property type="protein sequence ID" value="XAU15300.1"/>
    <property type="molecule type" value="Genomic_DNA"/>
</dbReference>
<feature type="region of interest" description="Disordered" evidence="1">
    <location>
        <begin position="27"/>
        <end position="49"/>
    </location>
</feature>
<feature type="signal peptide" evidence="2">
    <location>
        <begin position="1"/>
        <end position="23"/>
    </location>
</feature>
<evidence type="ECO:0000256" key="2">
    <source>
        <dbReference type="SAM" id="SignalP"/>
    </source>
</evidence>
<keyword evidence="2" id="KW-0732">Signal</keyword>
<protein>
    <submittedName>
        <fullName evidence="3">Uncharacterized protein</fullName>
    </submittedName>
</protein>
<organism evidence="3 4">
    <name type="scientific">Sulfurimonas diazotrophicus</name>
    <dbReference type="NCBI Taxonomy" id="3131939"/>
    <lineage>
        <taxon>Bacteria</taxon>
        <taxon>Pseudomonadati</taxon>
        <taxon>Campylobacterota</taxon>
        <taxon>Epsilonproteobacteria</taxon>
        <taxon>Campylobacterales</taxon>
        <taxon>Sulfurimonadaceae</taxon>
        <taxon>Sulfurimonas</taxon>
    </lineage>
</organism>
<feature type="compositionally biased region" description="Basic and acidic residues" evidence="1">
    <location>
        <begin position="27"/>
        <end position="39"/>
    </location>
</feature>
<reference evidence="3 4" key="1">
    <citation type="submission" date="2024-03" db="EMBL/GenBank/DDBJ databases">
        <title>Sulfurimonas sp. HSL3-1.</title>
        <authorList>
            <person name="Wang S."/>
        </authorList>
    </citation>
    <scope>NUCLEOTIDE SEQUENCE [LARGE SCALE GENOMIC DNA]</scope>
    <source>
        <strain evidence="3 4">HSL3-1</strain>
    </source>
</reference>
<dbReference type="Proteomes" id="UP001447842">
    <property type="component" value="Chromosome"/>
</dbReference>
<evidence type="ECO:0000313" key="4">
    <source>
        <dbReference type="Proteomes" id="UP001447842"/>
    </source>
</evidence>
<evidence type="ECO:0000256" key="1">
    <source>
        <dbReference type="SAM" id="MobiDB-lite"/>
    </source>
</evidence>
<sequence>MKTAAYYVKSALVGFMLLTGAMADGRSLEDSRRNSDDVPKLQSAERSQDVQARIEGQFSQRDAAHTALTRYLQKRLRFPESFVHIKTYYHREGGRLHVEMVYRAKNAQGRFCTERMRAEVSPEGALFGVRCA</sequence>
<accession>A0ABZ3H9V1</accession>
<name>A0ABZ3H9V1_9BACT</name>